<dbReference type="PIRSF" id="PIRSF038994">
    <property type="entry name" value="NagA"/>
    <property type="match status" value="1"/>
</dbReference>
<dbReference type="EMBL" id="BSNI01000002">
    <property type="protein sequence ID" value="GLQ17324.1"/>
    <property type="molecule type" value="Genomic_DNA"/>
</dbReference>
<comment type="caution">
    <text evidence="7">The sequence shown here is derived from an EMBL/GenBank/DDBJ whole genome shotgun (WGS) entry which is preliminary data.</text>
</comment>
<dbReference type="NCBIfam" id="TIGR00221">
    <property type="entry name" value="nagA"/>
    <property type="match status" value="1"/>
</dbReference>
<evidence type="ECO:0000256" key="3">
    <source>
        <dbReference type="ARBA" id="ARBA00022801"/>
    </source>
</evidence>
<comment type="similarity">
    <text evidence="1 5">Belongs to the metallo-dependent hydrolases superfamily. NagA family.</text>
</comment>
<dbReference type="RefSeq" id="WP_284363377.1">
    <property type="nucleotide sequence ID" value="NZ_BSNI01000002.1"/>
</dbReference>
<proteinExistence type="inferred from homology"/>
<dbReference type="InterPro" id="IPR032466">
    <property type="entry name" value="Metal_Hydrolase"/>
</dbReference>
<dbReference type="InterPro" id="IPR003764">
    <property type="entry name" value="GlcNAc_6-P_deAcase"/>
</dbReference>
<keyword evidence="8" id="KW-1185">Reference proteome</keyword>
<dbReference type="Gene3D" id="3.20.20.140">
    <property type="entry name" value="Metal-dependent hydrolases"/>
    <property type="match status" value="1"/>
</dbReference>
<dbReference type="Proteomes" id="UP001161405">
    <property type="component" value="Unassembled WGS sequence"/>
</dbReference>
<keyword evidence="2" id="KW-0479">Metal-binding</keyword>
<gene>
    <name evidence="7" type="ORF">GCM10007879_15730</name>
</gene>
<evidence type="ECO:0000259" key="6">
    <source>
        <dbReference type="Pfam" id="PF01979"/>
    </source>
</evidence>
<dbReference type="PANTHER" id="PTHR11113">
    <property type="entry name" value="N-ACETYLGLUCOSAMINE-6-PHOSPHATE DEACETYLASE"/>
    <property type="match status" value="1"/>
</dbReference>
<dbReference type="SUPFAM" id="SSF51338">
    <property type="entry name" value="Composite domain of metallo-dependent hydrolases"/>
    <property type="match status" value="1"/>
</dbReference>
<evidence type="ECO:0000256" key="4">
    <source>
        <dbReference type="ARBA" id="ARBA00023277"/>
    </source>
</evidence>
<dbReference type="Gene3D" id="2.30.40.10">
    <property type="entry name" value="Urease, subunit C, domain 1"/>
    <property type="match status" value="1"/>
</dbReference>
<reference evidence="7" key="2">
    <citation type="submission" date="2023-01" db="EMBL/GenBank/DDBJ databases">
        <title>Draft genome sequence of Maritalea porphyrae strain NBRC 107169.</title>
        <authorList>
            <person name="Sun Q."/>
            <person name="Mori K."/>
        </authorList>
    </citation>
    <scope>NUCLEOTIDE SEQUENCE</scope>
    <source>
        <strain evidence="7">NBRC 107169</strain>
    </source>
</reference>
<evidence type="ECO:0000313" key="7">
    <source>
        <dbReference type="EMBL" id="GLQ17324.1"/>
    </source>
</evidence>
<organism evidence="7 8">
    <name type="scientific">Maritalea porphyrae</name>
    <dbReference type="NCBI Taxonomy" id="880732"/>
    <lineage>
        <taxon>Bacteria</taxon>
        <taxon>Pseudomonadati</taxon>
        <taxon>Pseudomonadota</taxon>
        <taxon>Alphaproteobacteria</taxon>
        <taxon>Hyphomicrobiales</taxon>
        <taxon>Devosiaceae</taxon>
        <taxon>Maritalea</taxon>
    </lineage>
</organism>
<sequence length="382" mass="39931">MNSKVAFTGDAVFDGENMHWGKSLVLHNGNVEGIFENNLVPANCLVKPFPGQIVAPGFVDLQVNGGGGLLLTHDPSVETIARMSAVHIKTGTTALLPTLTTDTPKQVDLAIAAVSKAIENQVPGILGLHLEGPHLAVCKKGAHDADLIRPMDEKDLEVLCAAAALLPTLMVTVAVESVSPEQIEKLCRAGAIVSLGHTNGDYEACMAAIRAGATCATHLFNAMSQTCGRAPGLVGAVLSNKCLAAGIIVDGHHVHPTNVSIAFQTKAPSRGLFLVSDTMALTGSEALEFNFGGRTVQMRNERLELSDGTLAGANIDLANSVQNLRDFAQIELEEALACATSVPASVIKRFPEYGGFVAGQQAHSVICIDKLNSGSVTFVGLV</sequence>
<dbReference type="SUPFAM" id="SSF51556">
    <property type="entry name" value="Metallo-dependent hydrolases"/>
    <property type="match status" value="1"/>
</dbReference>
<evidence type="ECO:0000313" key="8">
    <source>
        <dbReference type="Proteomes" id="UP001161405"/>
    </source>
</evidence>
<dbReference type="InterPro" id="IPR006680">
    <property type="entry name" value="Amidohydro-rel"/>
</dbReference>
<accession>A0ABQ5USI6</accession>
<dbReference type="Pfam" id="PF01979">
    <property type="entry name" value="Amidohydro_1"/>
    <property type="match status" value="1"/>
</dbReference>
<protein>
    <submittedName>
        <fullName evidence="7">N-acetylglucosamine-6-phosphate deacetylase</fullName>
    </submittedName>
</protein>
<evidence type="ECO:0000256" key="2">
    <source>
        <dbReference type="ARBA" id="ARBA00022723"/>
    </source>
</evidence>
<evidence type="ECO:0000256" key="1">
    <source>
        <dbReference type="ARBA" id="ARBA00010716"/>
    </source>
</evidence>
<feature type="domain" description="Amidohydrolase-related" evidence="6">
    <location>
        <begin position="53"/>
        <end position="367"/>
    </location>
</feature>
<name>A0ABQ5USI6_9HYPH</name>
<dbReference type="InterPro" id="IPR011059">
    <property type="entry name" value="Metal-dep_hydrolase_composite"/>
</dbReference>
<evidence type="ECO:0000256" key="5">
    <source>
        <dbReference type="PIRNR" id="PIRNR038994"/>
    </source>
</evidence>
<reference evidence="7" key="1">
    <citation type="journal article" date="2014" name="Int. J. Syst. Evol. Microbiol.">
        <title>Complete genome of a new Firmicutes species belonging to the dominant human colonic microbiota ('Ruminococcus bicirculans') reveals two chromosomes and a selective capacity to utilize plant glucans.</title>
        <authorList>
            <consortium name="NISC Comparative Sequencing Program"/>
            <person name="Wegmann U."/>
            <person name="Louis P."/>
            <person name="Goesmann A."/>
            <person name="Henrissat B."/>
            <person name="Duncan S.H."/>
            <person name="Flint H.J."/>
        </authorList>
    </citation>
    <scope>NUCLEOTIDE SEQUENCE</scope>
    <source>
        <strain evidence="7">NBRC 107169</strain>
    </source>
</reference>
<keyword evidence="3 5" id="KW-0378">Hydrolase</keyword>
<keyword evidence="4 5" id="KW-0119">Carbohydrate metabolism</keyword>
<dbReference type="PANTHER" id="PTHR11113:SF14">
    <property type="entry name" value="N-ACETYLGLUCOSAMINE-6-PHOSPHATE DEACETYLASE"/>
    <property type="match status" value="1"/>
</dbReference>